<dbReference type="InterPro" id="IPR036388">
    <property type="entry name" value="WH-like_DNA-bd_sf"/>
</dbReference>
<evidence type="ECO:0000313" key="3">
    <source>
        <dbReference type="Proteomes" id="UP000315440"/>
    </source>
</evidence>
<dbReference type="InterPro" id="IPR000485">
    <property type="entry name" value="AsnC-type_HTH_dom"/>
</dbReference>
<evidence type="ECO:0000313" key="2">
    <source>
        <dbReference type="EMBL" id="TWT86889.1"/>
    </source>
</evidence>
<protein>
    <submittedName>
        <fullName evidence="2">MarR family protein</fullName>
    </submittedName>
</protein>
<dbReference type="InterPro" id="IPR011991">
    <property type="entry name" value="ArsR-like_HTH"/>
</dbReference>
<comment type="caution">
    <text evidence="2">The sequence shown here is derived from an EMBL/GenBank/DDBJ whole genome shotgun (WGS) entry which is preliminary data.</text>
</comment>
<name>A0A5C5ZHK0_9BACT</name>
<keyword evidence="3" id="KW-1185">Reference proteome</keyword>
<dbReference type="GO" id="GO:0003700">
    <property type="term" value="F:DNA-binding transcription factor activity"/>
    <property type="evidence" value="ECO:0007669"/>
    <property type="project" value="InterPro"/>
</dbReference>
<dbReference type="SUPFAM" id="SSF46785">
    <property type="entry name" value="Winged helix' DNA-binding domain"/>
    <property type="match status" value="1"/>
</dbReference>
<evidence type="ECO:0000259" key="1">
    <source>
        <dbReference type="Pfam" id="PF12802"/>
    </source>
</evidence>
<dbReference type="PRINTS" id="PR00033">
    <property type="entry name" value="HTHASNC"/>
</dbReference>
<dbReference type="GO" id="GO:0043565">
    <property type="term" value="F:sequence-specific DNA binding"/>
    <property type="evidence" value="ECO:0007669"/>
    <property type="project" value="InterPro"/>
</dbReference>
<gene>
    <name evidence="2" type="ORF">Mal64_37190</name>
</gene>
<dbReference type="AlphaFoldDB" id="A0A5C5ZHK0"/>
<feature type="domain" description="HTH marR-type" evidence="1">
    <location>
        <begin position="17"/>
        <end position="65"/>
    </location>
</feature>
<accession>A0A5C5ZHK0</accession>
<dbReference type="EMBL" id="SJPQ01000004">
    <property type="protein sequence ID" value="TWT86889.1"/>
    <property type="molecule type" value="Genomic_DNA"/>
</dbReference>
<reference evidence="2 3" key="1">
    <citation type="submission" date="2019-02" db="EMBL/GenBank/DDBJ databases">
        <title>Deep-cultivation of Planctomycetes and their phenomic and genomic characterization uncovers novel biology.</title>
        <authorList>
            <person name="Wiegand S."/>
            <person name="Jogler M."/>
            <person name="Boedeker C."/>
            <person name="Pinto D."/>
            <person name="Vollmers J."/>
            <person name="Rivas-Marin E."/>
            <person name="Kohn T."/>
            <person name="Peeters S.H."/>
            <person name="Heuer A."/>
            <person name="Rast P."/>
            <person name="Oberbeckmann S."/>
            <person name="Bunk B."/>
            <person name="Jeske O."/>
            <person name="Meyerdierks A."/>
            <person name="Storesund J.E."/>
            <person name="Kallscheuer N."/>
            <person name="Luecker S."/>
            <person name="Lage O.M."/>
            <person name="Pohl T."/>
            <person name="Merkel B.J."/>
            <person name="Hornburger P."/>
            <person name="Mueller R.-W."/>
            <person name="Bruemmer F."/>
            <person name="Labrenz M."/>
            <person name="Spormann A.M."/>
            <person name="Op Den Camp H."/>
            <person name="Overmann J."/>
            <person name="Amann R."/>
            <person name="Jetten M.S.M."/>
            <person name="Mascher T."/>
            <person name="Medema M.H."/>
            <person name="Devos D.P."/>
            <person name="Kaster A.-K."/>
            <person name="Ovreas L."/>
            <person name="Rohde M."/>
            <person name="Galperin M.Y."/>
            <person name="Jogler C."/>
        </authorList>
    </citation>
    <scope>NUCLEOTIDE SEQUENCE [LARGE SCALE GENOMIC DNA]</scope>
    <source>
        <strain evidence="2 3">Mal64</strain>
    </source>
</reference>
<proteinExistence type="predicted"/>
<dbReference type="Proteomes" id="UP000315440">
    <property type="component" value="Unassembled WGS sequence"/>
</dbReference>
<dbReference type="OrthoDB" id="259423at2"/>
<organism evidence="2 3">
    <name type="scientific">Pseudobythopirellula maris</name>
    <dbReference type="NCBI Taxonomy" id="2527991"/>
    <lineage>
        <taxon>Bacteria</taxon>
        <taxon>Pseudomonadati</taxon>
        <taxon>Planctomycetota</taxon>
        <taxon>Planctomycetia</taxon>
        <taxon>Pirellulales</taxon>
        <taxon>Lacipirellulaceae</taxon>
        <taxon>Pseudobythopirellula</taxon>
    </lineage>
</organism>
<sequence length="221" mass="24230">MSLATTDHDASTDGDRTILDHLRKEGTVSVGQLIELLGVTATAVRQRLTRLMGQGLIERELERGGRGRPSHRYRLTTRGLRETGDNYDDLASALWEEVRSIESPEVRLGLLKRLATKLASRLSDGDNHPEGESLAERMRRLMRLMGEREVPIEVDESGDLPVLTVLACPYPTLAEKDRAVCAMEKVMISEMLGQGVKLTECRLDGGGCCSFQPSSAGANAP</sequence>
<dbReference type="RefSeq" id="WP_146403048.1">
    <property type="nucleotide sequence ID" value="NZ_SJPQ01000004.1"/>
</dbReference>
<dbReference type="InterPro" id="IPR000835">
    <property type="entry name" value="HTH_MarR-typ"/>
</dbReference>
<dbReference type="Gene3D" id="1.10.10.10">
    <property type="entry name" value="Winged helix-like DNA-binding domain superfamily/Winged helix DNA-binding domain"/>
    <property type="match status" value="1"/>
</dbReference>
<dbReference type="Pfam" id="PF12802">
    <property type="entry name" value="MarR_2"/>
    <property type="match status" value="1"/>
</dbReference>
<dbReference type="InterPro" id="IPR036390">
    <property type="entry name" value="WH_DNA-bd_sf"/>
</dbReference>
<dbReference type="CDD" id="cd00090">
    <property type="entry name" value="HTH_ARSR"/>
    <property type="match status" value="1"/>
</dbReference>